<dbReference type="AlphaFoldDB" id="A0A0K1PH43"/>
<dbReference type="STRING" id="1391653.AKJ08_3103"/>
<dbReference type="Gene3D" id="3.40.50.720">
    <property type="entry name" value="NAD(P)-binding Rossmann-like Domain"/>
    <property type="match status" value="1"/>
</dbReference>
<reference evidence="3 4" key="1">
    <citation type="submission" date="2015-08" db="EMBL/GenBank/DDBJ databases">
        <authorList>
            <person name="Babu N.S."/>
            <person name="Beckwith C.J."/>
            <person name="Beseler K.G."/>
            <person name="Brison A."/>
            <person name="Carone J.V."/>
            <person name="Caskin T.P."/>
            <person name="Diamond M."/>
            <person name="Durham M.E."/>
            <person name="Foxe J.M."/>
            <person name="Go M."/>
            <person name="Henderson B.A."/>
            <person name="Jones I.B."/>
            <person name="McGettigan J.A."/>
            <person name="Micheletti S.J."/>
            <person name="Nasrallah M.E."/>
            <person name="Ortiz D."/>
            <person name="Piller C.R."/>
            <person name="Privatt S.R."/>
            <person name="Schneider S.L."/>
            <person name="Sharp S."/>
            <person name="Smith T.C."/>
            <person name="Stanton J.D."/>
            <person name="Ullery H.E."/>
            <person name="Wilson R.J."/>
            <person name="Serrano M.G."/>
            <person name="Buck G."/>
            <person name="Lee V."/>
            <person name="Wang Y."/>
            <person name="Carvalho R."/>
            <person name="Voegtly L."/>
            <person name="Shi R."/>
            <person name="Duckworth R."/>
            <person name="Johnson A."/>
            <person name="Loviza R."/>
            <person name="Walstead R."/>
            <person name="Shah Z."/>
            <person name="Kiflezghi M."/>
            <person name="Wade K."/>
            <person name="Ball S.L."/>
            <person name="Bradley K.W."/>
            <person name="Asai D.J."/>
            <person name="Bowman C.A."/>
            <person name="Russell D.A."/>
            <person name="Pope W.H."/>
            <person name="Jacobs-Sera D."/>
            <person name="Hendrix R.W."/>
            <person name="Hatfull G.F."/>
        </authorList>
    </citation>
    <scope>NUCLEOTIDE SEQUENCE [LARGE SCALE GENOMIC DNA]</scope>
    <source>
        <strain evidence="3 4">DSM 27710</strain>
    </source>
</reference>
<dbReference type="SUPFAM" id="SSF51735">
    <property type="entry name" value="NAD(P)-binding Rossmann-fold domains"/>
    <property type="match status" value="1"/>
</dbReference>
<sequence>MAIPTDILDDTQVARVVARTVEAFGGLDVAFNNAGSGHLPAPLADLTVQDFDDAIGINLRGILVAMKFELGAMLARGGGSIVNMSSTAGLQGVRGMSAYSATKHAIIGATKSAALDYAAKNIRLNVVAPGPILTDRLRALPVERRAPIERAVPMGRVGLVEEVASTVVYLASDAAAFVTGAVLPVDGGRAAGA</sequence>
<dbReference type="Pfam" id="PF13561">
    <property type="entry name" value="adh_short_C2"/>
    <property type="match status" value="1"/>
</dbReference>
<dbReference type="KEGG" id="vin:AKJ08_3103"/>
<dbReference type="PRINTS" id="PR00080">
    <property type="entry name" value="SDRFAMILY"/>
</dbReference>
<dbReference type="InterPro" id="IPR036291">
    <property type="entry name" value="NAD(P)-bd_dom_sf"/>
</dbReference>
<dbReference type="GO" id="GO:0016491">
    <property type="term" value="F:oxidoreductase activity"/>
    <property type="evidence" value="ECO:0007669"/>
    <property type="project" value="UniProtKB-KW"/>
</dbReference>
<keyword evidence="2" id="KW-0560">Oxidoreductase</keyword>
<keyword evidence="4" id="KW-1185">Reference proteome</keyword>
<name>A0A0K1PH43_9BACT</name>
<dbReference type="PANTHER" id="PTHR24321">
    <property type="entry name" value="DEHYDROGENASES, SHORT CHAIN"/>
    <property type="match status" value="1"/>
</dbReference>
<dbReference type="PRINTS" id="PR00081">
    <property type="entry name" value="GDHRDH"/>
</dbReference>
<proteinExistence type="inferred from homology"/>
<gene>
    <name evidence="3" type="ORF">AKJ08_3103</name>
</gene>
<protein>
    <submittedName>
        <fullName evidence="3">Dehydrogenase</fullName>
    </submittedName>
</protein>
<evidence type="ECO:0000256" key="2">
    <source>
        <dbReference type="ARBA" id="ARBA00023002"/>
    </source>
</evidence>
<evidence type="ECO:0000313" key="4">
    <source>
        <dbReference type="Proteomes" id="UP000055590"/>
    </source>
</evidence>
<evidence type="ECO:0000313" key="3">
    <source>
        <dbReference type="EMBL" id="AKU92716.1"/>
    </source>
</evidence>
<evidence type="ECO:0000256" key="1">
    <source>
        <dbReference type="ARBA" id="ARBA00006484"/>
    </source>
</evidence>
<organism evidence="3 4">
    <name type="scientific">Vulgatibacter incomptus</name>
    <dbReference type="NCBI Taxonomy" id="1391653"/>
    <lineage>
        <taxon>Bacteria</taxon>
        <taxon>Pseudomonadati</taxon>
        <taxon>Myxococcota</taxon>
        <taxon>Myxococcia</taxon>
        <taxon>Myxococcales</taxon>
        <taxon>Cystobacterineae</taxon>
        <taxon>Vulgatibacteraceae</taxon>
        <taxon>Vulgatibacter</taxon>
    </lineage>
</organism>
<dbReference type="PANTHER" id="PTHR24321:SF8">
    <property type="entry name" value="ESTRADIOL 17-BETA-DEHYDROGENASE 8-RELATED"/>
    <property type="match status" value="1"/>
</dbReference>
<dbReference type="InterPro" id="IPR002347">
    <property type="entry name" value="SDR_fam"/>
</dbReference>
<dbReference type="CDD" id="cd05233">
    <property type="entry name" value="SDR_c"/>
    <property type="match status" value="1"/>
</dbReference>
<dbReference type="EMBL" id="CP012332">
    <property type="protein sequence ID" value="AKU92716.1"/>
    <property type="molecule type" value="Genomic_DNA"/>
</dbReference>
<accession>A0A0K1PH43</accession>
<dbReference type="FunFam" id="3.40.50.720:FF:000084">
    <property type="entry name" value="Short-chain dehydrogenase reductase"/>
    <property type="match status" value="1"/>
</dbReference>
<comment type="similarity">
    <text evidence="1">Belongs to the short-chain dehydrogenases/reductases (SDR) family.</text>
</comment>
<dbReference type="PATRIC" id="fig|1391653.3.peg.3238"/>
<dbReference type="Proteomes" id="UP000055590">
    <property type="component" value="Chromosome"/>
</dbReference>